<dbReference type="InterPro" id="IPR036768">
    <property type="entry name" value="PolIII_chi_sf"/>
</dbReference>
<comment type="caution">
    <text evidence="1">The sequence shown here is derived from an EMBL/GenBank/DDBJ whole genome shotgun (WGS) entry which is preliminary data.</text>
</comment>
<dbReference type="PANTHER" id="PTHR38767">
    <property type="entry name" value="DNA POLYMERASE III SUBUNIT CHI"/>
    <property type="match status" value="1"/>
</dbReference>
<dbReference type="GO" id="GO:0003887">
    <property type="term" value="F:DNA-directed DNA polymerase activity"/>
    <property type="evidence" value="ECO:0007669"/>
    <property type="project" value="InterPro"/>
</dbReference>
<evidence type="ECO:0000313" key="2">
    <source>
        <dbReference type="Proteomes" id="UP000185911"/>
    </source>
</evidence>
<dbReference type="GO" id="GO:0032298">
    <property type="term" value="P:positive regulation of DNA-templated DNA replication initiation"/>
    <property type="evidence" value="ECO:0007669"/>
    <property type="project" value="TreeGrafter"/>
</dbReference>
<dbReference type="Pfam" id="PF04364">
    <property type="entry name" value="DNA_pol3_chi"/>
    <property type="match status" value="1"/>
</dbReference>
<dbReference type="STRING" id="81479.RA876_10550"/>
<dbReference type="SUPFAM" id="SSF102400">
    <property type="entry name" value="DNA polymerase III chi subunit"/>
    <property type="match status" value="1"/>
</dbReference>
<protein>
    <submittedName>
        <fullName evidence="1">DNA polymerase III chi subunit, HolC family protein</fullName>
    </submittedName>
</protein>
<reference evidence="1 2" key="1">
    <citation type="submission" date="2017-01" db="EMBL/GenBank/DDBJ databases">
        <title>Genome sequence of Rhodoferax antarcticus ANT.BR, a psychrophilic purple nonsulfur bacterium from an Antarctic microbial mat.</title>
        <authorList>
            <person name="Baker J."/>
            <person name="Riester C."/>
            <person name="Skinner B."/>
            <person name="Newell A."/>
            <person name="Swingley W."/>
            <person name="Madigan M."/>
            <person name="Jung D."/>
            <person name="Asao M."/>
            <person name="Chen M."/>
            <person name="Loughlin P."/>
            <person name="Pan H."/>
            <person name="Lin S."/>
            <person name="Li N."/>
            <person name="Shaw J."/>
            <person name="Prado M."/>
            <person name="Sherman C."/>
            <person name="Li X."/>
            <person name="Tang J."/>
            <person name="Blankenship R."/>
            <person name="Zhao T."/>
            <person name="Touchman J."/>
            <person name="Sattley M."/>
        </authorList>
    </citation>
    <scope>NUCLEOTIDE SEQUENCE [LARGE SCALE GENOMIC DNA]</scope>
    <source>
        <strain evidence="1 2">ANT.BR</strain>
    </source>
</reference>
<gene>
    <name evidence="1" type="ORF">BLL52_3318</name>
</gene>
<dbReference type="PANTHER" id="PTHR38767:SF1">
    <property type="entry name" value="DNA POLYMERASE III SUBUNIT CHI"/>
    <property type="match status" value="1"/>
</dbReference>
<dbReference type="GO" id="GO:0003677">
    <property type="term" value="F:DNA binding"/>
    <property type="evidence" value="ECO:0007669"/>
    <property type="project" value="InterPro"/>
</dbReference>
<dbReference type="GO" id="GO:0006260">
    <property type="term" value="P:DNA replication"/>
    <property type="evidence" value="ECO:0007669"/>
    <property type="project" value="InterPro"/>
</dbReference>
<name>A0A1Q8YAX2_9BURK</name>
<dbReference type="EMBL" id="MSYM01000017">
    <property type="protein sequence ID" value="OLP05194.1"/>
    <property type="molecule type" value="Genomic_DNA"/>
</dbReference>
<accession>A0A1Q8YAX2</accession>
<organism evidence="1 2">
    <name type="scientific">Rhodoferax antarcticus ANT.BR</name>
    <dbReference type="NCBI Taxonomy" id="1111071"/>
    <lineage>
        <taxon>Bacteria</taxon>
        <taxon>Pseudomonadati</taxon>
        <taxon>Pseudomonadota</taxon>
        <taxon>Betaproteobacteria</taxon>
        <taxon>Burkholderiales</taxon>
        <taxon>Comamonadaceae</taxon>
        <taxon>Rhodoferax</taxon>
    </lineage>
</organism>
<evidence type="ECO:0000313" key="1">
    <source>
        <dbReference type="EMBL" id="OLP05194.1"/>
    </source>
</evidence>
<proteinExistence type="predicted"/>
<dbReference type="Proteomes" id="UP000185911">
    <property type="component" value="Unassembled WGS sequence"/>
</dbReference>
<keyword evidence="2" id="KW-1185">Reference proteome</keyword>
<dbReference type="AlphaFoldDB" id="A0A1Q8YAX2"/>
<dbReference type="InterPro" id="IPR007459">
    <property type="entry name" value="DNA_pol3_chi"/>
</dbReference>
<dbReference type="RefSeq" id="WP_075587497.1">
    <property type="nucleotide sequence ID" value="NZ_MSYM01000017.1"/>
</dbReference>
<dbReference type="Gene3D" id="3.40.50.10110">
    <property type="entry name" value="DNA polymerase III subunit chi"/>
    <property type="match status" value="1"/>
</dbReference>
<sequence length="144" mass="15763">MTQVAFHFNVEDRLHHSCRLVRKGIAAGTSLVVSGPWDVLDQFDRALWALSATEFLPHCRASDSDSLVQKSSVLLCESLTGIAARDVLVNLGQTAPDGFEVFPRVIEVVSTDEAERGPARLRWKHYAQAGSELVKHDLGARAAP</sequence>